<dbReference type="AlphaFoldDB" id="A0A0H3GBY8"/>
<proteinExistence type="predicted"/>
<dbReference type="Proteomes" id="UP000007104">
    <property type="component" value="Chromosome I"/>
</dbReference>
<organism evidence="1 2">
    <name type="scientific">Brucella suis biovar 1 (strain 1330)</name>
    <dbReference type="NCBI Taxonomy" id="204722"/>
    <lineage>
        <taxon>Bacteria</taxon>
        <taxon>Pseudomonadati</taxon>
        <taxon>Pseudomonadota</taxon>
        <taxon>Alphaproteobacteria</taxon>
        <taxon>Hyphomicrobiales</taxon>
        <taxon>Brucellaceae</taxon>
        <taxon>Brucella/Ochrobactrum group</taxon>
        <taxon>Brucella</taxon>
    </lineage>
</organism>
<dbReference type="HOGENOM" id="CLU_3305863_0_0_5"/>
<evidence type="ECO:0000313" key="2">
    <source>
        <dbReference type="Proteomes" id="UP000007104"/>
    </source>
</evidence>
<accession>A0A0H3GBY8</accession>
<keyword evidence="2" id="KW-1185">Reference proteome</keyword>
<gene>
    <name evidence="1" type="ordered locus">BS1330_I1151</name>
</gene>
<name>A0A0H3GBY8_BRUSU</name>
<dbReference type="EMBL" id="CP002997">
    <property type="protein sequence ID" value="AEM18493.1"/>
    <property type="molecule type" value="Genomic_DNA"/>
</dbReference>
<dbReference type="KEGG" id="bms:BR1155"/>
<protein>
    <submittedName>
        <fullName evidence="1">Uncharacterized protein</fullName>
    </submittedName>
</protein>
<reference evidence="1 2" key="1">
    <citation type="journal article" date="2011" name="J. Bacteriol.">
        <title>Revised genome sequence of Brucella suis 1330.</title>
        <authorList>
            <person name="Tae H."/>
            <person name="Shallom S."/>
            <person name="Settlage R."/>
            <person name="Preston D."/>
            <person name="Adams L.G."/>
            <person name="Garner H.R."/>
        </authorList>
    </citation>
    <scope>NUCLEOTIDE SEQUENCE [LARGE SCALE GENOMIC DNA]</scope>
    <source>
        <strain evidence="1 2">1330</strain>
    </source>
</reference>
<sequence>MMLACMEKPDNTVVSVRAFLGKRPGDRKTKVRKAYDGKF</sequence>
<evidence type="ECO:0000313" key="1">
    <source>
        <dbReference type="EMBL" id="AEM18493.1"/>
    </source>
</evidence>
<dbReference type="KEGG" id="bsi:BS1330_I1151"/>